<name>A0ACC5MF59_9PSED</name>
<keyword evidence="2" id="KW-1185">Reference proteome</keyword>
<evidence type="ECO:0000313" key="2">
    <source>
        <dbReference type="Proteomes" id="UP000589818"/>
    </source>
</evidence>
<gene>
    <name evidence="1" type="ORF">FHR69_003077</name>
</gene>
<reference evidence="1" key="1">
    <citation type="submission" date="2020-08" db="EMBL/GenBank/DDBJ databases">
        <title>Plant associated metagenomes--Microbial community diversity and host control of community assembly across model and emerging plant ecological genomics systems.</title>
        <authorList>
            <person name="Dangl J."/>
        </authorList>
    </citation>
    <scope>NUCLEOTIDE SEQUENCE</scope>
    <source>
        <strain evidence="1">KD5</strain>
    </source>
</reference>
<dbReference type="EMBL" id="JACHVR010000001">
    <property type="protein sequence ID" value="MBB2887211.1"/>
    <property type="molecule type" value="Genomic_DNA"/>
</dbReference>
<proteinExistence type="predicted"/>
<sequence>MKKLKNPLTLLVLIIVAASFSAPFGTPQLAAFAKDFLPAVATLIAAYVGAWYGASLVQDAAQEKERKRQIGAGARAMFTLWRQVNVVAQIQMDFVDHHRDEPLAAISLPPIDYPLDETPRIDVDSLAFFLDLGDARILEVLVIAEQNFLHAVEVVRTRSALHLMEVQPILEKIIPKGGLVSHAILEQALGPRLFSQLIDQTKRLIFRVDKTVIDLDEAAQGLYTALKKAFPDAKFPQPSKPADE</sequence>
<evidence type="ECO:0000313" key="1">
    <source>
        <dbReference type="EMBL" id="MBB2887211.1"/>
    </source>
</evidence>
<comment type="caution">
    <text evidence="1">The sequence shown here is derived from an EMBL/GenBank/DDBJ whole genome shotgun (WGS) entry which is preliminary data.</text>
</comment>
<accession>A0ACC5MF59</accession>
<dbReference type="Proteomes" id="UP000589818">
    <property type="component" value="Unassembled WGS sequence"/>
</dbReference>
<protein>
    <submittedName>
        <fullName evidence="1">Uncharacterized protein</fullName>
    </submittedName>
</protein>
<organism evidence="1 2">
    <name type="scientific">Pseudomonas umsongensis</name>
    <dbReference type="NCBI Taxonomy" id="198618"/>
    <lineage>
        <taxon>Bacteria</taxon>
        <taxon>Pseudomonadati</taxon>
        <taxon>Pseudomonadota</taxon>
        <taxon>Gammaproteobacteria</taxon>
        <taxon>Pseudomonadales</taxon>
        <taxon>Pseudomonadaceae</taxon>
        <taxon>Pseudomonas</taxon>
    </lineage>
</organism>